<dbReference type="InterPro" id="IPR000682">
    <property type="entry name" value="PCMT"/>
</dbReference>
<keyword evidence="6" id="KW-0489">Methyltransferase</keyword>
<dbReference type="SUPFAM" id="SSF53335">
    <property type="entry name" value="S-adenosyl-L-methionine-dependent methyltransferases"/>
    <property type="match status" value="1"/>
</dbReference>
<evidence type="ECO:0000256" key="6">
    <source>
        <dbReference type="ARBA" id="ARBA00022603"/>
    </source>
</evidence>
<dbReference type="Proteomes" id="UP001501303">
    <property type="component" value="Unassembled WGS sequence"/>
</dbReference>
<keyword evidence="13" id="KW-1185">Reference proteome</keyword>
<evidence type="ECO:0000313" key="12">
    <source>
        <dbReference type="EMBL" id="GAA1904896.1"/>
    </source>
</evidence>
<evidence type="ECO:0000256" key="7">
    <source>
        <dbReference type="ARBA" id="ARBA00022679"/>
    </source>
</evidence>
<gene>
    <name evidence="12" type="ORF">GCM10009716_13590</name>
</gene>
<evidence type="ECO:0000256" key="11">
    <source>
        <dbReference type="ARBA" id="ARBA00031350"/>
    </source>
</evidence>
<evidence type="ECO:0000256" key="5">
    <source>
        <dbReference type="ARBA" id="ARBA00022490"/>
    </source>
</evidence>
<dbReference type="InterPro" id="IPR029063">
    <property type="entry name" value="SAM-dependent_MTases_sf"/>
</dbReference>
<name>A0ABN2NX29_9ACTN</name>
<dbReference type="PANTHER" id="PTHR11579:SF0">
    <property type="entry name" value="PROTEIN-L-ISOASPARTATE(D-ASPARTATE) O-METHYLTRANSFERASE"/>
    <property type="match status" value="1"/>
</dbReference>
<comment type="similarity">
    <text evidence="2">Belongs to the methyltransferase superfamily. L-isoaspartyl/D-aspartyl protein methyltransferase family.</text>
</comment>
<keyword evidence="8" id="KW-0949">S-adenosyl-L-methionine</keyword>
<dbReference type="RefSeq" id="WP_344259597.1">
    <property type="nucleotide sequence ID" value="NZ_BAAAMJ010000010.1"/>
</dbReference>
<keyword evidence="7" id="KW-0808">Transferase</keyword>
<evidence type="ECO:0000256" key="1">
    <source>
        <dbReference type="ARBA" id="ARBA00004496"/>
    </source>
</evidence>
<dbReference type="EMBL" id="BAAAMJ010000010">
    <property type="protein sequence ID" value="GAA1904896.1"/>
    <property type="molecule type" value="Genomic_DNA"/>
</dbReference>
<keyword evidence="5" id="KW-0963">Cytoplasm</keyword>
<evidence type="ECO:0000256" key="4">
    <source>
        <dbReference type="ARBA" id="ARBA00013346"/>
    </source>
</evidence>
<evidence type="ECO:0000256" key="2">
    <source>
        <dbReference type="ARBA" id="ARBA00005369"/>
    </source>
</evidence>
<organism evidence="12 13">
    <name type="scientific">Streptomyces sodiiphilus</name>
    <dbReference type="NCBI Taxonomy" id="226217"/>
    <lineage>
        <taxon>Bacteria</taxon>
        <taxon>Bacillati</taxon>
        <taxon>Actinomycetota</taxon>
        <taxon>Actinomycetes</taxon>
        <taxon>Kitasatosporales</taxon>
        <taxon>Streptomycetaceae</taxon>
        <taxon>Streptomyces</taxon>
    </lineage>
</organism>
<comment type="caution">
    <text evidence="12">The sequence shown here is derived from an EMBL/GenBank/DDBJ whole genome shotgun (WGS) entry which is preliminary data.</text>
</comment>
<dbReference type="Gene3D" id="3.40.50.150">
    <property type="entry name" value="Vaccinia Virus protein VP39"/>
    <property type="match status" value="1"/>
</dbReference>
<dbReference type="InterPro" id="IPR027573">
    <property type="entry name" value="Methyltran_FxLD"/>
</dbReference>
<dbReference type="Pfam" id="PF01135">
    <property type="entry name" value="PCMT"/>
    <property type="match status" value="1"/>
</dbReference>
<dbReference type="CDD" id="cd02440">
    <property type="entry name" value="AdoMet_MTases"/>
    <property type="match status" value="1"/>
</dbReference>
<comment type="subcellular location">
    <subcellularLocation>
        <location evidence="1">Cytoplasm</location>
    </subcellularLocation>
</comment>
<evidence type="ECO:0000313" key="13">
    <source>
        <dbReference type="Proteomes" id="UP001501303"/>
    </source>
</evidence>
<reference evidence="12 13" key="1">
    <citation type="journal article" date="2019" name="Int. J. Syst. Evol. Microbiol.">
        <title>The Global Catalogue of Microorganisms (GCM) 10K type strain sequencing project: providing services to taxonomists for standard genome sequencing and annotation.</title>
        <authorList>
            <consortium name="The Broad Institute Genomics Platform"/>
            <consortium name="The Broad Institute Genome Sequencing Center for Infectious Disease"/>
            <person name="Wu L."/>
            <person name="Ma J."/>
        </authorList>
    </citation>
    <scope>NUCLEOTIDE SEQUENCE [LARGE SCALE GENOMIC DNA]</scope>
    <source>
        <strain evidence="12 13">JCM 13581</strain>
    </source>
</reference>
<evidence type="ECO:0000256" key="3">
    <source>
        <dbReference type="ARBA" id="ARBA00011890"/>
    </source>
</evidence>
<protein>
    <recommendedName>
        <fullName evidence="4">Protein-L-isoaspartate O-methyltransferase</fullName>
        <ecNumber evidence="3">2.1.1.77</ecNumber>
    </recommendedName>
    <alternativeName>
        <fullName evidence="11">L-isoaspartyl protein carboxyl methyltransferase</fullName>
    </alternativeName>
    <alternativeName>
        <fullName evidence="9">Protein L-isoaspartyl methyltransferase</fullName>
    </alternativeName>
    <alternativeName>
        <fullName evidence="10">Protein-beta-aspartate methyltransferase</fullName>
    </alternativeName>
</protein>
<dbReference type="NCBIfam" id="TIGR04364">
    <property type="entry name" value="methyltran_FxLD"/>
    <property type="match status" value="1"/>
</dbReference>
<dbReference type="EC" id="2.1.1.77" evidence="3"/>
<evidence type="ECO:0000256" key="8">
    <source>
        <dbReference type="ARBA" id="ARBA00022691"/>
    </source>
</evidence>
<accession>A0ABN2NX29</accession>
<dbReference type="PANTHER" id="PTHR11579">
    <property type="entry name" value="PROTEIN-L-ISOASPARTATE O-METHYLTRANSFERASE"/>
    <property type="match status" value="1"/>
</dbReference>
<proteinExistence type="inferred from homology"/>
<sequence>MSELRDENRAEELRNKTVDQLVADGTITSARVEAALRKVPRHIAVPEVPVEKAYSVYEPVVTKQDEHGIHTSSVSAPQIQAMQLEQADIQPGDRVLEIGTNGPNAAYIAELAGPTGQITTVDIDPAPADRAQRFLDATGYTGVRVLVGDAEHGVPDRAPFDAILVTAGAWDIPPAWIAQLNEGGRLVVPLRINSLTRTYRFVREGDHLVSTGAHVCGFVPMQGDGAHRQETLLLRGNEEIALRFDEALPADPSLLNGVLIPPRAEVWTGVTVGRAELIGGLQLYLATMLPGFCTMAVDPDLDTGVVEPNNPRFSMAAVDGPNFAYLLVRRTPDDKNVEYGIHAFGPDRDKIAEQIRDLLRTWAKQYRGGPDPRLTVHPAGTPDDRIPGDRVIDKKHSRISISWPTA</sequence>
<evidence type="ECO:0000256" key="10">
    <source>
        <dbReference type="ARBA" id="ARBA00031323"/>
    </source>
</evidence>
<evidence type="ECO:0000256" key="9">
    <source>
        <dbReference type="ARBA" id="ARBA00030757"/>
    </source>
</evidence>